<dbReference type="Pfam" id="PF02275">
    <property type="entry name" value="CBAH"/>
    <property type="match status" value="1"/>
</dbReference>
<proteinExistence type="inferred from homology"/>
<evidence type="ECO:0000313" key="10">
    <source>
        <dbReference type="EMBL" id="KAI1718773.1"/>
    </source>
</evidence>
<feature type="signal peptide" evidence="7">
    <location>
        <begin position="1"/>
        <end position="20"/>
    </location>
</feature>
<dbReference type="EMBL" id="JAKKPZ010000007">
    <property type="protein sequence ID" value="KAI1718773.1"/>
    <property type="molecule type" value="Genomic_DNA"/>
</dbReference>
<gene>
    <name evidence="10" type="ORF">DdX_05880</name>
</gene>
<dbReference type="Proteomes" id="UP001201812">
    <property type="component" value="Unassembled WGS sequence"/>
</dbReference>
<comment type="similarity">
    <text evidence="2">Belongs to the acid ceramidase family.</text>
</comment>
<comment type="pathway">
    <text evidence="1">Lipid metabolism.</text>
</comment>
<feature type="domain" description="Choloylglycine hydrolase/NAAA C-terminal" evidence="8">
    <location>
        <begin position="136"/>
        <end position="293"/>
    </location>
</feature>
<evidence type="ECO:0000256" key="6">
    <source>
        <dbReference type="ARBA" id="ARBA00023180"/>
    </source>
</evidence>
<reference evidence="10" key="1">
    <citation type="submission" date="2022-01" db="EMBL/GenBank/DDBJ databases">
        <title>Genome Sequence Resource for Two Populations of Ditylenchus destructor, the Migratory Endoparasitic Phytonematode.</title>
        <authorList>
            <person name="Zhang H."/>
            <person name="Lin R."/>
            <person name="Xie B."/>
        </authorList>
    </citation>
    <scope>NUCLEOTIDE SEQUENCE</scope>
    <source>
        <strain evidence="10">BazhouSP</strain>
    </source>
</reference>
<protein>
    <submittedName>
        <fullName evidence="10">Linear amide c-N hydrolase, choloylglycine hydrolase family domain-containing protein</fullName>
    </submittedName>
</protein>
<evidence type="ECO:0000256" key="5">
    <source>
        <dbReference type="ARBA" id="ARBA00023145"/>
    </source>
</evidence>
<name>A0AAD4N586_9BILA</name>
<evidence type="ECO:0000313" key="11">
    <source>
        <dbReference type="Proteomes" id="UP001201812"/>
    </source>
</evidence>
<dbReference type="FunFam" id="3.60.60.10:FF:000006">
    <property type="entry name" value="N-acylethanolamine-hydrolyzing acid amidase"/>
    <property type="match status" value="1"/>
</dbReference>
<evidence type="ECO:0000259" key="9">
    <source>
        <dbReference type="Pfam" id="PF15508"/>
    </source>
</evidence>
<dbReference type="Pfam" id="PF15508">
    <property type="entry name" value="NAAA-beta"/>
    <property type="match status" value="1"/>
</dbReference>
<evidence type="ECO:0000256" key="2">
    <source>
        <dbReference type="ARBA" id="ARBA00005730"/>
    </source>
</evidence>
<dbReference type="InterPro" id="IPR029132">
    <property type="entry name" value="CBAH/NAAA_C"/>
</dbReference>
<evidence type="ECO:0000256" key="3">
    <source>
        <dbReference type="ARBA" id="ARBA00022729"/>
    </source>
</evidence>
<keyword evidence="6" id="KW-0325">Glycoprotein</keyword>
<keyword evidence="5" id="KW-0865">Zymogen</keyword>
<feature type="domain" description="Acid ceramidase N-terminal" evidence="9">
    <location>
        <begin position="66"/>
        <end position="100"/>
    </location>
</feature>
<dbReference type="GO" id="GO:0017040">
    <property type="term" value="F:N-acylsphingosine amidohydrolase activity"/>
    <property type="evidence" value="ECO:0007669"/>
    <property type="project" value="TreeGrafter"/>
</dbReference>
<dbReference type="PANTHER" id="PTHR28583:SF3">
    <property type="entry name" value="ACID CERAMIDASE-RELATED"/>
    <property type="match status" value="1"/>
</dbReference>
<comment type="caution">
    <text evidence="10">The sequence shown here is derived from an EMBL/GenBank/DDBJ whole genome shotgun (WGS) entry which is preliminary data.</text>
</comment>
<dbReference type="AlphaFoldDB" id="A0AAD4N586"/>
<keyword evidence="11" id="KW-1185">Reference proteome</keyword>
<dbReference type="InterPro" id="IPR029130">
    <property type="entry name" value="Acid_ceramidase_N"/>
</dbReference>
<evidence type="ECO:0000256" key="7">
    <source>
        <dbReference type="SAM" id="SignalP"/>
    </source>
</evidence>
<evidence type="ECO:0000256" key="1">
    <source>
        <dbReference type="ARBA" id="ARBA00005189"/>
    </source>
</evidence>
<feature type="chain" id="PRO_5042019486" evidence="7">
    <location>
        <begin position="21"/>
        <end position="392"/>
    </location>
</feature>
<evidence type="ECO:0000259" key="8">
    <source>
        <dbReference type="Pfam" id="PF02275"/>
    </source>
</evidence>
<organism evidence="10 11">
    <name type="scientific">Ditylenchus destructor</name>
    <dbReference type="NCBI Taxonomy" id="166010"/>
    <lineage>
        <taxon>Eukaryota</taxon>
        <taxon>Metazoa</taxon>
        <taxon>Ecdysozoa</taxon>
        <taxon>Nematoda</taxon>
        <taxon>Chromadorea</taxon>
        <taxon>Rhabditida</taxon>
        <taxon>Tylenchina</taxon>
        <taxon>Tylenchomorpha</taxon>
        <taxon>Sphaerularioidea</taxon>
        <taxon>Anguinidae</taxon>
        <taxon>Anguininae</taxon>
        <taxon>Ditylenchus</taxon>
    </lineage>
</organism>
<dbReference type="PANTHER" id="PTHR28583">
    <property type="entry name" value="ACID AMIDASE"/>
    <property type="match status" value="1"/>
</dbReference>
<keyword evidence="3 7" id="KW-0732">Signal</keyword>
<evidence type="ECO:0000256" key="4">
    <source>
        <dbReference type="ARBA" id="ARBA00022801"/>
    </source>
</evidence>
<sequence length="392" mass="44752">MRNIFVITFFFVSLLNGTESAVIQRRKSEVHYSRNVFRVSNRPQYSSDLYSSKCMVGQSLPANVYAVPWITVDLDLPPKQRFQQAYGPFAEEIKDVVEILFPSPYREEIEGIAEATGISIADLAMLNIFYEISRFCTSIVAENGNGELYHARNLDFGQLFGWNSDTHTWTLTEALKKITLNIDYMRGGNLLFKGTTFAGHVGIITGMKPNAFTVSINSKIKPDLKNLMHWLASMFTERKSDSTHFVMWSEREAMVNCDTYEEAKLYLSNVKLIAGCYFILGGRYSGEGVVIVRTADVTQEYVELEPEKGKWFLLQTNYDPDERPFFLDNRRDPGMQCMRELGQEDLSLTGLYKVLSSKTTLNKTTVHTVIMEIESGAYQTFIQKCPDPCWFI</sequence>
<keyword evidence="4 10" id="KW-0378">Hydrolase</keyword>
<dbReference type="Gene3D" id="3.60.60.10">
    <property type="entry name" value="Penicillin V Acylase, Chain A"/>
    <property type="match status" value="1"/>
</dbReference>
<accession>A0AAD4N586</accession>